<organism evidence="2 3">
    <name type="scientific">Lysinibacter cavernae</name>
    <dbReference type="NCBI Taxonomy" id="1640652"/>
    <lineage>
        <taxon>Bacteria</taxon>
        <taxon>Bacillati</taxon>
        <taxon>Actinomycetota</taxon>
        <taxon>Actinomycetes</taxon>
        <taxon>Micrococcales</taxon>
        <taxon>Microbacteriaceae</taxon>
        <taxon>Lysinibacter</taxon>
    </lineage>
</organism>
<dbReference type="InterPro" id="IPR002696">
    <property type="entry name" value="Membr_insert_effic_factor_YidD"/>
</dbReference>
<gene>
    <name evidence="2" type="ORF">FHX76_002542</name>
</gene>
<comment type="subcellular location">
    <subcellularLocation>
        <location evidence="1">Cell membrane</location>
        <topology evidence="1">Peripheral membrane protein</topology>
        <orientation evidence="1">Cytoplasmic side</orientation>
    </subcellularLocation>
</comment>
<keyword evidence="3" id="KW-1185">Reference proteome</keyword>
<reference evidence="2 3" key="1">
    <citation type="submission" date="2020-02" db="EMBL/GenBank/DDBJ databases">
        <title>Sequencing the genomes of 1000 actinobacteria strains.</title>
        <authorList>
            <person name="Klenk H.-P."/>
        </authorList>
    </citation>
    <scope>NUCLEOTIDE SEQUENCE [LARGE SCALE GENOMIC DNA]</scope>
    <source>
        <strain evidence="2 3">DSM 27960</strain>
    </source>
</reference>
<dbReference type="EMBL" id="JAAMOX010000002">
    <property type="protein sequence ID" value="NIH54646.1"/>
    <property type="molecule type" value="Genomic_DNA"/>
</dbReference>
<evidence type="ECO:0000313" key="3">
    <source>
        <dbReference type="Proteomes" id="UP000541033"/>
    </source>
</evidence>
<evidence type="ECO:0000313" key="2">
    <source>
        <dbReference type="EMBL" id="NIH54646.1"/>
    </source>
</evidence>
<evidence type="ECO:0000256" key="1">
    <source>
        <dbReference type="HAMAP-Rule" id="MF_00386"/>
    </source>
</evidence>
<comment type="similarity">
    <text evidence="1">Belongs to the UPF0161 family.</text>
</comment>
<comment type="function">
    <text evidence="1">Could be involved in insertion of integral membrane proteins into the membrane.</text>
</comment>
<proteinExistence type="inferred from homology"/>
<dbReference type="NCBIfam" id="TIGR00278">
    <property type="entry name" value="membrane protein insertion efficiency factor YidD"/>
    <property type="match status" value="1"/>
</dbReference>
<dbReference type="AlphaFoldDB" id="A0A7X5R2Y6"/>
<dbReference type="SMART" id="SM01234">
    <property type="entry name" value="Haemolytic"/>
    <property type="match status" value="1"/>
</dbReference>
<sequence>MKIALYNLELVPRNIAIAILTVYRFLISPLYGDVCRYYPSCSRYSREAMQSHGFFGGVWLTIRRLLRCHPWSEGGIDDVPERTSARFTITRSGFVVAYPQRKAQ</sequence>
<keyword evidence="1" id="KW-0472">Membrane</keyword>
<protein>
    <recommendedName>
        <fullName evidence="1">Putative membrane protein insertion efficiency factor</fullName>
    </recommendedName>
</protein>
<keyword evidence="1" id="KW-1003">Cell membrane</keyword>
<dbReference type="Proteomes" id="UP000541033">
    <property type="component" value="Unassembled WGS sequence"/>
</dbReference>
<dbReference type="HAMAP" id="MF_00386">
    <property type="entry name" value="UPF0161_YidD"/>
    <property type="match status" value="1"/>
</dbReference>
<dbReference type="PANTHER" id="PTHR33383:SF1">
    <property type="entry name" value="MEMBRANE PROTEIN INSERTION EFFICIENCY FACTOR-RELATED"/>
    <property type="match status" value="1"/>
</dbReference>
<dbReference type="GO" id="GO:0005886">
    <property type="term" value="C:plasma membrane"/>
    <property type="evidence" value="ECO:0007669"/>
    <property type="project" value="UniProtKB-SubCell"/>
</dbReference>
<dbReference type="RefSeq" id="WP_167151120.1">
    <property type="nucleotide sequence ID" value="NZ_JAAMOX010000002.1"/>
</dbReference>
<dbReference type="PANTHER" id="PTHR33383">
    <property type="entry name" value="MEMBRANE PROTEIN INSERTION EFFICIENCY FACTOR-RELATED"/>
    <property type="match status" value="1"/>
</dbReference>
<comment type="caution">
    <text evidence="2">The sequence shown here is derived from an EMBL/GenBank/DDBJ whole genome shotgun (WGS) entry which is preliminary data.</text>
</comment>
<accession>A0A7X5R2Y6</accession>
<name>A0A7X5R2Y6_9MICO</name>
<dbReference type="Pfam" id="PF01809">
    <property type="entry name" value="YidD"/>
    <property type="match status" value="1"/>
</dbReference>